<feature type="compositionally biased region" description="Acidic residues" evidence="1">
    <location>
        <begin position="19"/>
        <end position="31"/>
    </location>
</feature>
<protein>
    <submittedName>
        <fullName evidence="2">Uncharacterized protein</fullName>
    </submittedName>
</protein>
<dbReference type="InParanoid" id="A0A084QGX2"/>
<gene>
    <name evidence="2" type="ORF">S40285_10086</name>
</gene>
<reference evidence="2 3" key="1">
    <citation type="journal article" date="2014" name="BMC Genomics">
        <title>Comparative genome sequencing reveals chemotype-specific gene clusters in the toxigenic black mold Stachybotrys.</title>
        <authorList>
            <person name="Semeiks J."/>
            <person name="Borek D."/>
            <person name="Otwinowski Z."/>
            <person name="Grishin N.V."/>
        </authorList>
    </citation>
    <scope>NUCLEOTIDE SEQUENCE [LARGE SCALE GENOMIC DNA]</scope>
    <source>
        <strain evidence="2 3">IBT 40285</strain>
    </source>
</reference>
<dbReference type="EMBL" id="KL660754">
    <property type="protein sequence ID" value="KFA63207.1"/>
    <property type="molecule type" value="Genomic_DNA"/>
</dbReference>
<organism evidence="2 3">
    <name type="scientific">Stachybotrys chlorohalonatus (strain IBT 40285)</name>
    <dbReference type="NCBI Taxonomy" id="1283841"/>
    <lineage>
        <taxon>Eukaryota</taxon>
        <taxon>Fungi</taxon>
        <taxon>Dikarya</taxon>
        <taxon>Ascomycota</taxon>
        <taxon>Pezizomycotina</taxon>
        <taxon>Sordariomycetes</taxon>
        <taxon>Hypocreomycetidae</taxon>
        <taxon>Hypocreales</taxon>
        <taxon>Stachybotryaceae</taxon>
        <taxon>Stachybotrys</taxon>
    </lineage>
</organism>
<sequence>MALGWLGNGVVDPNTDITFPDEDDNERDEDAEYHKNEGFRDQDFEGGDNGDKGEESEGNDRERWIPPREGSEAVMIDCRASRTCSTGSASAMQTHESLSLTRF</sequence>
<evidence type="ECO:0000256" key="1">
    <source>
        <dbReference type="SAM" id="MobiDB-lite"/>
    </source>
</evidence>
<feature type="compositionally biased region" description="Polar residues" evidence="1">
    <location>
        <begin position="82"/>
        <end position="103"/>
    </location>
</feature>
<feature type="region of interest" description="Disordered" evidence="1">
    <location>
        <begin position="1"/>
        <end position="103"/>
    </location>
</feature>
<dbReference type="AlphaFoldDB" id="A0A084QGX2"/>
<dbReference type="HOGENOM" id="CLU_2265480_0_0_1"/>
<name>A0A084QGX2_STAC4</name>
<proteinExistence type="predicted"/>
<evidence type="ECO:0000313" key="2">
    <source>
        <dbReference type="EMBL" id="KFA63207.1"/>
    </source>
</evidence>
<accession>A0A084QGX2</accession>
<evidence type="ECO:0000313" key="3">
    <source>
        <dbReference type="Proteomes" id="UP000028524"/>
    </source>
</evidence>
<keyword evidence="3" id="KW-1185">Reference proteome</keyword>
<dbReference type="Proteomes" id="UP000028524">
    <property type="component" value="Unassembled WGS sequence"/>
</dbReference>
<feature type="compositionally biased region" description="Basic and acidic residues" evidence="1">
    <location>
        <begin position="32"/>
        <end position="71"/>
    </location>
</feature>